<organism evidence="1 2">
    <name type="scientific">Selenomonas ruminantium</name>
    <dbReference type="NCBI Taxonomy" id="971"/>
    <lineage>
        <taxon>Bacteria</taxon>
        <taxon>Bacillati</taxon>
        <taxon>Bacillota</taxon>
        <taxon>Negativicutes</taxon>
        <taxon>Selenomonadales</taxon>
        <taxon>Selenomonadaceae</taxon>
        <taxon>Selenomonas</taxon>
    </lineage>
</organism>
<proteinExistence type="predicted"/>
<protein>
    <submittedName>
        <fullName evidence="1">Uncharacterized protein</fullName>
    </submittedName>
</protein>
<name>A0A927WQF0_SELRU</name>
<accession>A0A927WQF0</accession>
<comment type="caution">
    <text evidence="1">The sequence shown here is derived from an EMBL/GenBank/DDBJ whole genome shotgun (WGS) entry which is preliminary data.</text>
</comment>
<gene>
    <name evidence="1" type="ORF">E7201_02640</name>
</gene>
<evidence type="ECO:0000313" key="1">
    <source>
        <dbReference type="EMBL" id="MBE6092067.1"/>
    </source>
</evidence>
<dbReference type="AlphaFoldDB" id="A0A927WQF0"/>
<sequence length="65" mass="7147">MTLERERAEDETMQVIRGIWAGSHEAFLRAAAISYAKGLRDGAEIMARRTGEPLELSKNTTAVGL</sequence>
<dbReference type="EMBL" id="SVBY01000011">
    <property type="protein sequence ID" value="MBE6092067.1"/>
    <property type="molecule type" value="Genomic_DNA"/>
</dbReference>
<reference evidence="1" key="1">
    <citation type="submission" date="2019-04" db="EMBL/GenBank/DDBJ databases">
        <title>Evolution of Biomass-Degrading Anaerobic Consortia Revealed by Metagenomics.</title>
        <authorList>
            <person name="Peng X."/>
        </authorList>
    </citation>
    <scope>NUCLEOTIDE SEQUENCE</scope>
    <source>
        <strain evidence="1">SIG240</strain>
    </source>
</reference>
<dbReference type="Proteomes" id="UP000761380">
    <property type="component" value="Unassembled WGS sequence"/>
</dbReference>
<evidence type="ECO:0000313" key="2">
    <source>
        <dbReference type="Proteomes" id="UP000761380"/>
    </source>
</evidence>